<comment type="caution">
    <text evidence="8">The sequence shown here is derived from an EMBL/GenBank/DDBJ whole genome shotgun (WGS) entry which is preliminary data.</text>
</comment>
<evidence type="ECO:0000313" key="8">
    <source>
        <dbReference type="EMBL" id="PRP89015.1"/>
    </source>
</evidence>
<dbReference type="PROSITE" id="PS00350">
    <property type="entry name" value="MADS_BOX_1"/>
    <property type="match status" value="1"/>
</dbReference>
<accession>A0A2P6NYH6</accession>
<sequence>MTNLYNMLLCVFCSDPTCCRQVSVDELSAVLYLKEYDNPKAFGSPSFFAYAAPALPLGHNKYGCASCKNKCSLFRASAIIACLFVDSHTAMGRNKILIERITSERNRAATFTKRKNGLIKKAMELSILCDCEIALVVFGLNDKCFQYATTDLHKTIAKHNDLVEQRSKPLCNADYVSTFSNNKHFNDDHDIGANSVSSRGNKNSLSIKTAETQHSIPTSNTAVPPPSTGGDMHNQITQIQNQMQTMYSLWQEGVSSNEQPSEERPASPPINFLMGGSSDMFHDDNNLLTPRTMAFLGAPFLKTGLTPTSSSTPLAPSNYFLNYNSYNSMYAPLDLNQETPVKEETEEYTEAFGDTEEDKGKKHPFKKKNLKVTIPRPVSLPPIQKASSSHAPERRSLEYNELRNSGDFNAQIHSAPANMNQFSNTGFNPNNFYSVEATGSNSNSNNVMWNNYNSPHSGWRPQSSTTLTPSVENFSFNPSTPSYLYGGTTGVSPSQPSAASLLDSPGRKRKATGQAASNVKIED</sequence>
<dbReference type="GO" id="GO:0045944">
    <property type="term" value="P:positive regulation of transcription by RNA polymerase II"/>
    <property type="evidence" value="ECO:0007669"/>
    <property type="project" value="TreeGrafter"/>
</dbReference>
<organism evidence="8 9">
    <name type="scientific">Planoprotostelium fungivorum</name>
    <dbReference type="NCBI Taxonomy" id="1890364"/>
    <lineage>
        <taxon>Eukaryota</taxon>
        <taxon>Amoebozoa</taxon>
        <taxon>Evosea</taxon>
        <taxon>Variosea</taxon>
        <taxon>Cavosteliida</taxon>
        <taxon>Cavosteliaceae</taxon>
        <taxon>Planoprotostelium</taxon>
    </lineage>
</organism>
<evidence type="ECO:0000256" key="2">
    <source>
        <dbReference type="ARBA" id="ARBA00023015"/>
    </source>
</evidence>
<evidence type="ECO:0000256" key="1">
    <source>
        <dbReference type="ARBA" id="ARBA00004123"/>
    </source>
</evidence>
<dbReference type="Gene3D" id="3.40.1810.10">
    <property type="entry name" value="Transcription factor, MADS-box"/>
    <property type="match status" value="1"/>
</dbReference>
<dbReference type="OrthoDB" id="1898716at2759"/>
<keyword evidence="4" id="KW-0804">Transcription</keyword>
<comment type="subcellular location">
    <subcellularLocation>
        <location evidence="1">Nucleus</location>
    </subcellularLocation>
</comment>
<evidence type="ECO:0000313" key="9">
    <source>
        <dbReference type="Proteomes" id="UP000241769"/>
    </source>
</evidence>
<dbReference type="GO" id="GO:0000978">
    <property type="term" value="F:RNA polymerase II cis-regulatory region sequence-specific DNA binding"/>
    <property type="evidence" value="ECO:0007669"/>
    <property type="project" value="TreeGrafter"/>
</dbReference>
<feature type="compositionally biased region" description="Polar residues" evidence="6">
    <location>
        <begin position="194"/>
        <end position="222"/>
    </location>
</feature>
<dbReference type="Pfam" id="PF00319">
    <property type="entry name" value="SRF-TF"/>
    <property type="match status" value="1"/>
</dbReference>
<proteinExistence type="predicted"/>
<feature type="region of interest" description="Disordered" evidence="6">
    <location>
        <begin position="188"/>
        <end position="232"/>
    </location>
</feature>
<name>A0A2P6NYH6_9EUKA</name>
<keyword evidence="5" id="KW-0539">Nucleus</keyword>
<dbReference type="Proteomes" id="UP000241769">
    <property type="component" value="Unassembled WGS sequence"/>
</dbReference>
<dbReference type="SUPFAM" id="SSF55455">
    <property type="entry name" value="SRF-like"/>
    <property type="match status" value="1"/>
</dbReference>
<dbReference type="PRINTS" id="PR00404">
    <property type="entry name" value="MADSDOMAIN"/>
</dbReference>
<dbReference type="AlphaFoldDB" id="A0A2P6NYH6"/>
<dbReference type="STRING" id="1890364.A0A2P6NYH6"/>
<dbReference type="PROSITE" id="PS50066">
    <property type="entry name" value="MADS_BOX_2"/>
    <property type="match status" value="1"/>
</dbReference>
<dbReference type="InterPro" id="IPR002100">
    <property type="entry name" value="TF_MADSbox"/>
</dbReference>
<dbReference type="InterPro" id="IPR036879">
    <property type="entry name" value="TF_MADSbox_sf"/>
</dbReference>
<reference evidence="8 9" key="1">
    <citation type="journal article" date="2018" name="Genome Biol. Evol.">
        <title>Multiple Roots of Fruiting Body Formation in Amoebozoa.</title>
        <authorList>
            <person name="Hillmann F."/>
            <person name="Forbes G."/>
            <person name="Novohradska S."/>
            <person name="Ferling I."/>
            <person name="Riege K."/>
            <person name="Groth M."/>
            <person name="Westermann M."/>
            <person name="Marz M."/>
            <person name="Spaller T."/>
            <person name="Winckler T."/>
            <person name="Schaap P."/>
            <person name="Glockner G."/>
        </authorList>
    </citation>
    <scope>NUCLEOTIDE SEQUENCE [LARGE SCALE GENOMIC DNA]</scope>
    <source>
        <strain evidence="8 9">Jena</strain>
    </source>
</reference>
<dbReference type="InParanoid" id="A0A2P6NYH6"/>
<gene>
    <name evidence="8" type="ORF">PROFUN_02293</name>
</gene>
<protein>
    <recommendedName>
        <fullName evidence="7">MADS-box domain-containing protein</fullName>
    </recommendedName>
</protein>
<dbReference type="EMBL" id="MDYQ01000006">
    <property type="protein sequence ID" value="PRP89015.1"/>
    <property type="molecule type" value="Genomic_DNA"/>
</dbReference>
<dbReference type="GO" id="GO:0000981">
    <property type="term" value="F:DNA-binding transcription factor activity, RNA polymerase II-specific"/>
    <property type="evidence" value="ECO:0007669"/>
    <property type="project" value="TreeGrafter"/>
</dbReference>
<evidence type="ECO:0000256" key="5">
    <source>
        <dbReference type="ARBA" id="ARBA00023242"/>
    </source>
</evidence>
<evidence type="ECO:0000259" key="7">
    <source>
        <dbReference type="PROSITE" id="PS50066"/>
    </source>
</evidence>
<evidence type="ECO:0000256" key="3">
    <source>
        <dbReference type="ARBA" id="ARBA00023125"/>
    </source>
</evidence>
<feature type="domain" description="MADS-box" evidence="7">
    <location>
        <begin position="91"/>
        <end position="151"/>
    </location>
</feature>
<dbReference type="PANTHER" id="PTHR11945:SF534">
    <property type="entry name" value="MYOCYTE-SPECIFIC ENHANCER FACTOR 2"/>
    <property type="match status" value="1"/>
</dbReference>
<evidence type="ECO:0000256" key="6">
    <source>
        <dbReference type="SAM" id="MobiDB-lite"/>
    </source>
</evidence>
<dbReference type="GO" id="GO:0046983">
    <property type="term" value="F:protein dimerization activity"/>
    <property type="evidence" value="ECO:0007669"/>
    <property type="project" value="InterPro"/>
</dbReference>
<keyword evidence="3" id="KW-0238">DNA-binding</keyword>
<dbReference type="GO" id="GO:0005634">
    <property type="term" value="C:nucleus"/>
    <property type="evidence" value="ECO:0007669"/>
    <property type="project" value="UniProtKB-SubCell"/>
</dbReference>
<dbReference type="PANTHER" id="PTHR11945">
    <property type="entry name" value="MADS BOX PROTEIN"/>
    <property type="match status" value="1"/>
</dbReference>
<keyword evidence="9" id="KW-1185">Reference proteome</keyword>
<keyword evidence="2" id="KW-0805">Transcription regulation</keyword>
<feature type="region of interest" description="Disordered" evidence="6">
    <location>
        <begin position="483"/>
        <end position="523"/>
    </location>
</feature>
<feature type="region of interest" description="Disordered" evidence="6">
    <location>
        <begin position="253"/>
        <end position="277"/>
    </location>
</feature>
<dbReference type="SMART" id="SM00432">
    <property type="entry name" value="MADS"/>
    <property type="match status" value="1"/>
</dbReference>
<evidence type="ECO:0000256" key="4">
    <source>
        <dbReference type="ARBA" id="ARBA00023163"/>
    </source>
</evidence>